<dbReference type="PANTHER" id="PTHR43592">
    <property type="entry name" value="CAAX AMINO TERMINAL PROTEASE"/>
    <property type="match status" value="1"/>
</dbReference>
<keyword evidence="1" id="KW-1133">Transmembrane helix</keyword>
<reference evidence="3" key="1">
    <citation type="submission" date="2022-07" db="EMBL/GenBank/DDBJ databases">
        <authorList>
            <person name="Macas J."/>
            <person name="Novak P."/>
            <person name="Neumann P."/>
        </authorList>
    </citation>
    <scope>NUCLEOTIDE SEQUENCE</scope>
</reference>
<name>A0A9P0ZZT4_CUSEU</name>
<accession>A0A9P0ZZT4</accession>
<sequence>MAATLICGCLSQPYPLPLPLSPNLYLSKRLSQKPQWISLRRSAQFLNRRFTKTLCLHTSGNQPDNKGSGPKWPILRRWEVPWNWQTVSLSTLACGLSFVLTGLIETAAITYSGIKTEDLSLDEKSEILFLDQAITTVVVLGVLYTLTKSSKPLPADIYRLDWREPFDLKRGWLLWATIGLVGALVAIGLTGVAMSFLNSDPPQREADALVRLLPLIGSSSISTISLLGITGILAPILEETVFRGFLMVSLTKWVPTPLSIVLSAAVFSAAHLTPAEFPQLFVLGTALGFSYAQTRNLLTPITIHACWNSGVILLLTFLQLQGYDIREIIQAS</sequence>
<evidence type="ECO:0000313" key="4">
    <source>
        <dbReference type="Proteomes" id="UP001152484"/>
    </source>
</evidence>
<dbReference type="InterPro" id="IPR003675">
    <property type="entry name" value="Rce1/LyrA-like_dom"/>
</dbReference>
<feature type="transmembrane region" description="Helical" evidence="1">
    <location>
        <begin position="209"/>
        <end position="233"/>
    </location>
</feature>
<feature type="transmembrane region" description="Helical" evidence="1">
    <location>
        <begin position="172"/>
        <end position="197"/>
    </location>
</feature>
<protein>
    <recommendedName>
        <fullName evidence="2">CAAX prenyl protease 2/Lysostaphin resistance protein A-like domain-containing protein</fullName>
    </recommendedName>
</protein>
<feature type="domain" description="CAAX prenyl protease 2/Lysostaphin resistance protein A-like" evidence="2">
    <location>
        <begin position="223"/>
        <end position="309"/>
    </location>
</feature>
<comment type="caution">
    <text evidence="3">The sequence shown here is derived from an EMBL/GenBank/DDBJ whole genome shotgun (WGS) entry which is preliminary data.</text>
</comment>
<feature type="transmembrane region" description="Helical" evidence="1">
    <location>
        <begin position="253"/>
        <end position="272"/>
    </location>
</feature>
<dbReference type="EMBL" id="CAMAPE010000080">
    <property type="protein sequence ID" value="CAH9119902.1"/>
    <property type="molecule type" value="Genomic_DNA"/>
</dbReference>
<proteinExistence type="predicted"/>
<keyword evidence="4" id="KW-1185">Reference proteome</keyword>
<evidence type="ECO:0000256" key="1">
    <source>
        <dbReference type="SAM" id="Phobius"/>
    </source>
</evidence>
<dbReference type="GO" id="GO:0080120">
    <property type="term" value="P:CAAX-box protein maturation"/>
    <property type="evidence" value="ECO:0007669"/>
    <property type="project" value="UniProtKB-ARBA"/>
</dbReference>
<dbReference type="Pfam" id="PF02517">
    <property type="entry name" value="Rce1-like"/>
    <property type="match status" value="1"/>
</dbReference>
<organism evidence="3 4">
    <name type="scientific">Cuscuta europaea</name>
    <name type="common">European dodder</name>
    <dbReference type="NCBI Taxonomy" id="41803"/>
    <lineage>
        <taxon>Eukaryota</taxon>
        <taxon>Viridiplantae</taxon>
        <taxon>Streptophyta</taxon>
        <taxon>Embryophyta</taxon>
        <taxon>Tracheophyta</taxon>
        <taxon>Spermatophyta</taxon>
        <taxon>Magnoliopsida</taxon>
        <taxon>eudicotyledons</taxon>
        <taxon>Gunneridae</taxon>
        <taxon>Pentapetalae</taxon>
        <taxon>asterids</taxon>
        <taxon>lamiids</taxon>
        <taxon>Solanales</taxon>
        <taxon>Convolvulaceae</taxon>
        <taxon>Cuscuteae</taxon>
        <taxon>Cuscuta</taxon>
        <taxon>Cuscuta subgen. Cuscuta</taxon>
    </lineage>
</organism>
<dbReference type="OrthoDB" id="548974at2759"/>
<dbReference type="Proteomes" id="UP001152484">
    <property type="component" value="Unassembled WGS sequence"/>
</dbReference>
<feature type="transmembrane region" description="Helical" evidence="1">
    <location>
        <begin position="126"/>
        <end position="146"/>
    </location>
</feature>
<gene>
    <name evidence="3" type="ORF">CEURO_LOCUS22545</name>
</gene>
<evidence type="ECO:0000259" key="2">
    <source>
        <dbReference type="Pfam" id="PF02517"/>
    </source>
</evidence>
<keyword evidence="1" id="KW-0472">Membrane</keyword>
<dbReference type="GO" id="GO:0004175">
    <property type="term" value="F:endopeptidase activity"/>
    <property type="evidence" value="ECO:0007669"/>
    <property type="project" value="UniProtKB-ARBA"/>
</dbReference>
<keyword evidence="1" id="KW-0812">Transmembrane</keyword>
<evidence type="ECO:0000313" key="3">
    <source>
        <dbReference type="EMBL" id="CAH9119902.1"/>
    </source>
</evidence>
<feature type="transmembrane region" description="Helical" evidence="1">
    <location>
        <begin position="87"/>
        <end position="114"/>
    </location>
</feature>
<dbReference type="AlphaFoldDB" id="A0A9P0ZZT4"/>
<dbReference type="PANTHER" id="PTHR43592:SF15">
    <property type="entry name" value="CAAX AMINO TERMINAL PROTEASE FAMILY PROTEIN"/>
    <property type="match status" value="1"/>
</dbReference>